<dbReference type="InterPro" id="IPR027417">
    <property type="entry name" value="P-loop_NTPase"/>
</dbReference>
<sequence length="364" mass="40029">MSFGPRAIDSAAALGTHSPETLGPEALGMERSALALTLAPLRCHLEDPTVTELCINRPGEAYVETARGWRRETLSAADFPWCLRLAKLIAHATRQRVDETSPLLSASLPSGERVQLVVPPATSAHTVAISIRRPASAVWSVGQLAERGLFASTRAPDASPDATARELARLLEARAYVEFMQLAVVSRQNIVVSGPTGSGKTTFTKALIGEIPRHERLITIEDAQELVLDAHPNHVRLFYSKDDQGVARVTPKQLLESCLRMRPDRILLAELRAEEAFDYLRNVNSGHPGSITSVHAGSAALAFEQLVLMIKQSSGGQELARADLKQLLHRSIDVVVQFGVSNHQRFIQEIWYRPMHRQRGRDGR</sequence>
<evidence type="ECO:0000259" key="3">
    <source>
        <dbReference type="Pfam" id="PF00437"/>
    </source>
</evidence>
<protein>
    <recommendedName>
        <fullName evidence="2">Type IV secretion system protein</fullName>
    </recommendedName>
</protein>
<dbReference type="CDD" id="cd01130">
    <property type="entry name" value="VirB11-like_ATPase"/>
    <property type="match status" value="1"/>
</dbReference>
<dbReference type="PANTHER" id="PTHR30486:SF6">
    <property type="entry name" value="TYPE IV PILUS RETRACTATION ATPASE PILT"/>
    <property type="match status" value="1"/>
</dbReference>
<dbReference type="Pfam" id="PF00437">
    <property type="entry name" value="T2SSE"/>
    <property type="match status" value="1"/>
</dbReference>
<dbReference type="NCBIfam" id="TIGR02788">
    <property type="entry name" value="VirB11"/>
    <property type="match status" value="1"/>
</dbReference>
<feature type="domain" description="Bacterial type II secretion system protein E" evidence="3">
    <location>
        <begin position="90"/>
        <end position="336"/>
    </location>
</feature>
<accession>A0ABV8SXE4</accession>
<evidence type="ECO:0000313" key="4">
    <source>
        <dbReference type="EMBL" id="MFC4311687.1"/>
    </source>
</evidence>
<evidence type="ECO:0000313" key="5">
    <source>
        <dbReference type="Proteomes" id="UP001595904"/>
    </source>
</evidence>
<organism evidence="4 5">
    <name type="scientific">Steroidobacter flavus</name>
    <dbReference type="NCBI Taxonomy" id="1842136"/>
    <lineage>
        <taxon>Bacteria</taxon>
        <taxon>Pseudomonadati</taxon>
        <taxon>Pseudomonadota</taxon>
        <taxon>Gammaproteobacteria</taxon>
        <taxon>Steroidobacterales</taxon>
        <taxon>Steroidobacteraceae</taxon>
        <taxon>Steroidobacter</taxon>
    </lineage>
</organism>
<keyword evidence="2" id="KW-0067">ATP-binding</keyword>
<dbReference type="InterPro" id="IPR014155">
    <property type="entry name" value="VirB11"/>
</dbReference>
<evidence type="ECO:0000256" key="2">
    <source>
        <dbReference type="RuleBase" id="RU366071"/>
    </source>
</evidence>
<evidence type="ECO:0000256" key="1">
    <source>
        <dbReference type="ARBA" id="ARBA00006611"/>
    </source>
</evidence>
<reference evidence="5" key="1">
    <citation type="journal article" date="2019" name="Int. J. Syst. Evol. Microbiol.">
        <title>The Global Catalogue of Microorganisms (GCM) 10K type strain sequencing project: providing services to taxonomists for standard genome sequencing and annotation.</title>
        <authorList>
            <consortium name="The Broad Institute Genomics Platform"/>
            <consortium name="The Broad Institute Genome Sequencing Center for Infectious Disease"/>
            <person name="Wu L."/>
            <person name="Ma J."/>
        </authorList>
    </citation>
    <scope>NUCLEOTIDE SEQUENCE [LARGE SCALE GENOMIC DNA]</scope>
    <source>
        <strain evidence="5">CGMCC 1.10759</strain>
    </source>
</reference>
<keyword evidence="2" id="KW-0547">Nucleotide-binding</keyword>
<name>A0ABV8SXE4_9GAMM</name>
<dbReference type="InterPro" id="IPR001482">
    <property type="entry name" value="T2SS/T4SS_dom"/>
</dbReference>
<comment type="similarity">
    <text evidence="1 2">Belongs to the GSP E family.</text>
</comment>
<dbReference type="Gene3D" id="3.40.50.300">
    <property type="entry name" value="P-loop containing nucleotide triphosphate hydrolases"/>
    <property type="match status" value="1"/>
</dbReference>
<comment type="caution">
    <text evidence="4">The sequence shown here is derived from an EMBL/GenBank/DDBJ whole genome shotgun (WGS) entry which is preliminary data.</text>
</comment>
<dbReference type="InterPro" id="IPR050921">
    <property type="entry name" value="T4SS_GSP_E_ATPase"/>
</dbReference>
<dbReference type="SUPFAM" id="SSF52540">
    <property type="entry name" value="P-loop containing nucleoside triphosphate hydrolases"/>
    <property type="match status" value="1"/>
</dbReference>
<comment type="function">
    <text evidence="2">Part of the Type IV secretion system.</text>
</comment>
<dbReference type="RefSeq" id="WP_380600444.1">
    <property type="nucleotide sequence ID" value="NZ_JBHSDU010000010.1"/>
</dbReference>
<gene>
    <name evidence="4" type="primary">virB11</name>
    <name evidence="4" type="ORF">ACFPN2_21555</name>
</gene>
<dbReference type="Gene3D" id="3.30.450.90">
    <property type="match status" value="1"/>
</dbReference>
<keyword evidence="5" id="KW-1185">Reference proteome</keyword>
<dbReference type="Proteomes" id="UP001595904">
    <property type="component" value="Unassembled WGS sequence"/>
</dbReference>
<dbReference type="EMBL" id="JBHSDU010000010">
    <property type="protein sequence ID" value="MFC4311687.1"/>
    <property type="molecule type" value="Genomic_DNA"/>
</dbReference>
<proteinExistence type="inferred from homology"/>
<dbReference type="PANTHER" id="PTHR30486">
    <property type="entry name" value="TWITCHING MOTILITY PROTEIN PILT"/>
    <property type="match status" value="1"/>
</dbReference>